<dbReference type="RefSeq" id="WP_142851488.1">
    <property type="nucleotide sequence ID" value="NZ_SGOB01000006.1"/>
</dbReference>
<reference evidence="1 2" key="1">
    <citation type="journal article" date="2019" name="Appl. Microbiol. Biotechnol.">
        <title>Differential efficiency of wild type rhizogenic strains for rol gene transformation of plants.</title>
        <authorList>
            <person name="Desmet S."/>
            <person name="De Keyser E."/>
            <person name="Van Vaerenbergh J."/>
            <person name="Baeyen S."/>
            <person name="Van Huylenbroeck J."/>
            <person name="Geelen D."/>
            <person name="Dhooghe E."/>
        </authorList>
    </citation>
    <scope>NUCLEOTIDE SEQUENCE [LARGE SCALE GENOMIC DNA]</scope>
    <source>
        <strain evidence="1 2">B 4.1</strain>
    </source>
</reference>
<dbReference type="Proteomes" id="UP000320858">
    <property type="component" value="Unassembled WGS sequence"/>
</dbReference>
<dbReference type="AlphaFoldDB" id="A0AA94V9M0"/>
<evidence type="ECO:0000313" key="2">
    <source>
        <dbReference type="Proteomes" id="UP000320858"/>
    </source>
</evidence>
<accession>A0AA94V9M0</accession>
<dbReference type="EMBL" id="SGOB01000006">
    <property type="protein sequence ID" value="TRA85835.1"/>
    <property type="molecule type" value="Genomic_DNA"/>
</dbReference>
<name>A0AA94V9M0_RHIRH</name>
<evidence type="ECO:0000313" key="1">
    <source>
        <dbReference type="EMBL" id="TRA85835.1"/>
    </source>
</evidence>
<comment type="caution">
    <text evidence="1">The sequence shown here is derived from an EMBL/GenBank/DDBJ whole genome shotgun (WGS) entry which is preliminary data.</text>
</comment>
<organism evidence="1 2">
    <name type="scientific">Rhizobium rhizogenes</name>
    <name type="common">Agrobacterium rhizogenes</name>
    <dbReference type="NCBI Taxonomy" id="359"/>
    <lineage>
        <taxon>Bacteria</taxon>
        <taxon>Pseudomonadati</taxon>
        <taxon>Pseudomonadota</taxon>
        <taxon>Alphaproteobacteria</taxon>
        <taxon>Hyphomicrobiales</taxon>
        <taxon>Rhizobiaceae</taxon>
        <taxon>Rhizobium/Agrobacterium group</taxon>
        <taxon>Rhizobium</taxon>
    </lineage>
</organism>
<gene>
    <name evidence="1" type="ORF">EXN24_21340</name>
</gene>
<proteinExistence type="predicted"/>
<sequence length="100" mass="11466">MDFSLQVSPERLSRDPYLVFENSPWGNIRMFSEILRDDRASYDFVQQFRSKSVMGFIGMHIRKKYTTLLDQGACLPGKTFCGRGDSARAFSKRSSPETSN</sequence>
<protein>
    <submittedName>
        <fullName evidence="1">Uncharacterized protein</fullName>
    </submittedName>
</protein>